<dbReference type="GO" id="GO:0016491">
    <property type="term" value="F:oxidoreductase activity"/>
    <property type="evidence" value="ECO:0007669"/>
    <property type="project" value="InterPro"/>
</dbReference>
<dbReference type="InterPro" id="IPR006694">
    <property type="entry name" value="Fatty_acid_hydroxylase"/>
</dbReference>
<name>A0A9R0JX02_SPIOL</name>
<dbReference type="GO" id="GO:0005506">
    <property type="term" value="F:iron ion binding"/>
    <property type="evidence" value="ECO:0007669"/>
    <property type="project" value="InterPro"/>
</dbReference>
<evidence type="ECO:0000256" key="1">
    <source>
        <dbReference type="ARBA" id="ARBA00004141"/>
    </source>
</evidence>
<accession>A0A9R0JX02</accession>
<comment type="similarity">
    <text evidence="2">Belongs to the sterol desaturase family.</text>
</comment>
<dbReference type="PANTHER" id="PTHR11863">
    <property type="entry name" value="STEROL DESATURASE"/>
    <property type="match status" value="1"/>
</dbReference>
<dbReference type="KEGG" id="soe:110789818"/>
<sequence>MGAPFVNWPWEFLGTNKYLMFGPIIAQVARLWWKGEAISNTLSFHIVFLCFLRIALHQAWNTFCSMHFLSLKRWISLQGVDFKQIDHEWDWDNFMVLQGLVGSLMLYMFPSITNWNMLWDVRGLIAALLLHMVVAEPLYYVMHRLFHNQPKLYNSYHSLHHLSPVPQPYTAGKATFLEDVLLLGIMGIPMGGAALMGYGSISLIYVYVLAFDFLRCMGTSNVEIFPHQIFEVLPFLRYLIYTPTYHSIHHKEKDCNFCLFMPIYDLLGNTLNGKSWELQKQISLNSVKKMKVPDFVFLAHVVDISSALHVPFLFRAYAAFPFSMRLYLLPCWPIAFVVMFLMWAWAKPFSVSFYNLRGKLHHTWVVPRFGFQYFLPFATKGINKQIEHAILKANKMGVKVLSLAALNKNEALNGGGTLFVNKHPNLRVRVVHGNTLTAAVILHEITDDIEEVFLSGATSKLGRAIALYLSRKHVRVMMLTLSTERFKKIQQEAPEECQKYLVQVTKYQAAKNCKTWIVGKWITPREQSWAPKGAHFHQFVVPPILHFRRDCTYGDLAAMKLPKDAQGLSTCEYTMERGVVHACHAGGVVHSLEGWTHHEVGAIDVDRIDIVWEAAIKHGLKPV</sequence>
<protein>
    <submittedName>
        <fullName evidence="10">Very-long-chain aldehyde decarbonylase CER3</fullName>
    </submittedName>
</protein>
<gene>
    <name evidence="10" type="primary">LOC110789818</name>
</gene>
<dbReference type="InterPro" id="IPR036291">
    <property type="entry name" value="NAD(P)-bd_dom_sf"/>
</dbReference>
<dbReference type="OrthoDB" id="408954at2759"/>
<feature type="domain" description="Fatty acid hydroxylase" evidence="7">
    <location>
        <begin position="129"/>
        <end position="270"/>
    </location>
</feature>
<feature type="transmembrane region" description="Helical" evidence="6">
    <location>
        <begin position="121"/>
        <end position="141"/>
    </location>
</feature>
<dbReference type="Proteomes" id="UP000813463">
    <property type="component" value="Chromosome 2"/>
</dbReference>
<dbReference type="InterPro" id="IPR050307">
    <property type="entry name" value="Sterol_Desaturase_Related"/>
</dbReference>
<dbReference type="GO" id="GO:0008610">
    <property type="term" value="P:lipid biosynthetic process"/>
    <property type="evidence" value="ECO:0007669"/>
    <property type="project" value="InterPro"/>
</dbReference>
<proteinExistence type="inferred from homology"/>
<evidence type="ECO:0000256" key="5">
    <source>
        <dbReference type="ARBA" id="ARBA00023136"/>
    </source>
</evidence>
<feature type="domain" description="Very-long-chain aldehyde decarbonylase CER1-like C-terminal" evidence="8">
    <location>
        <begin position="452"/>
        <end position="622"/>
    </location>
</feature>
<keyword evidence="5 6" id="KW-0472">Membrane</keyword>
<feature type="transmembrane region" description="Helical" evidence="6">
    <location>
        <begin position="326"/>
        <end position="346"/>
    </location>
</feature>
<dbReference type="Pfam" id="PF12076">
    <property type="entry name" value="CER1-like_C"/>
    <property type="match status" value="1"/>
</dbReference>
<evidence type="ECO:0000313" key="10">
    <source>
        <dbReference type="RefSeq" id="XP_021850211.1"/>
    </source>
</evidence>
<evidence type="ECO:0000256" key="2">
    <source>
        <dbReference type="ARBA" id="ARBA00009324"/>
    </source>
</evidence>
<dbReference type="GO" id="GO:0016020">
    <property type="term" value="C:membrane"/>
    <property type="evidence" value="ECO:0007669"/>
    <property type="project" value="UniProtKB-SubCell"/>
</dbReference>
<evidence type="ECO:0000259" key="7">
    <source>
        <dbReference type="Pfam" id="PF04116"/>
    </source>
</evidence>
<evidence type="ECO:0000256" key="6">
    <source>
        <dbReference type="SAM" id="Phobius"/>
    </source>
</evidence>
<dbReference type="SUPFAM" id="SSF51735">
    <property type="entry name" value="NAD(P)-binding Rossmann-fold domains"/>
    <property type="match status" value="1"/>
</dbReference>
<reference evidence="10" key="2">
    <citation type="submission" date="2025-08" db="UniProtKB">
        <authorList>
            <consortium name="RefSeq"/>
        </authorList>
    </citation>
    <scope>IDENTIFICATION</scope>
    <source>
        <tissue evidence="10">Leaf</tissue>
    </source>
</reference>
<feature type="transmembrane region" description="Helical" evidence="6">
    <location>
        <begin position="180"/>
        <end position="208"/>
    </location>
</feature>
<feature type="transmembrane region" description="Helical" evidence="6">
    <location>
        <begin position="91"/>
        <end position="109"/>
    </location>
</feature>
<keyword evidence="4 6" id="KW-1133">Transmembrane helix</keyword>
<dbReference type="RefSeq" id="XP_021850211.1">
    <property type="nucleotide sequence ID" value="XM_021994519.2"/>
</dbReference>
<comment type="subcellular location">
    <subcellularLocation>
        <location evidence="1">Membrane</location>
        <topology evidence="1">Multi-pass membrane protein</topology>
    </subcellularLocation>
</comment>
<keyword evidence="9" id="KW-1185">Reference proteome</keyword>
<dbReference type="AlphaFoldDB" id="A0A9R0JX02"/>
<evidence type="ECO:0000256" key="3">
    <source>
        <dbReference type="ARBA" id="ARBA00022692"/>
    </source>
</evidence>
<dbReference type="GeneID" id="110789818"/>
<dbReference type="Pfam" id="PF04116">
    <property type="entry name" value="FA_hydroxylase"/>
    <property type="match status" value="1"/>
</dbReference>
<keyword evidence="3 6" id="KW-0812">Transmembrane</keyword>
<dbReference type="InterPro" id="IPR021940">
    <property type="entry name" value="CER1-like_C"/>
</dbReference>
<reference evidence="9" key="1">
    <citation type="journal article" date="2021" name="Nat. Commun.">
        <title>Genomic analyses provide insights into spinach domestication and the genetic basis of agronomic traits.</title>
        <authorList>
            <person name="Cai X."/>
            <person name="Sun X."/>
            <person name="Xu C."/>
            <person name="Sun H."/>
            <person name="Wang X."/>
            <person name="Ge C."/>
            <person name="Zhang Z."/>
            <person name="Wang Q."/>
            <person name="Fei Z."/>
            <person name="Jiao C."/>
            <person name="Wang Q."/>
        </authorList>
    </citation>
    <scope>NUCLEOTIDE SEQUENCE [LARGE SCALE GENOMIC DNA]</scope>
    <source>
        <strain evidence="9">cv. Varoflay</strain>
    </source>
</reference>
<evidence type="ECO:0000256" key="4">
    <source>
        <dbReference type="ARBA" id="ARBA00022989"/>
    </source>
</evidence>
<evidence type="ECO:0000313" key="9">
    <source>
        <dbReference type="Proteomes" id="UP000813463"/>
    </source>
</evidence>
<organism evidence="9 10">
    <name type="scientific">Spinacia oleracea</name>
    <name type="common">Spinach</name>
    <dbReference type="NCBI Taxonomy" id="3562"/>
    <lineage>
        <taxon>Eukaryota</taxon>
        <taxon>Viridiplantae</taxon>
        <taxon>Streptophyta</taxon>
        <taxon>Embryophyta</taxon>
        <taxon>Tracheophyta</taxon>
        <taxon>Spermatophyta</taxon>
        <taxon>Magnoliopsida</taxon>
        <taxon>eudicotyledons</taxon>
        <taxon>Gunneridae</taxon>
        <taxon>Pentapetalae</taxon>
        <taxon>Caryophyllales</taxon>
        <taxon>Chenopodiaceae</taxon>
        <taxon>Chenopodioideae</taxon>
        <taxon>Anserineae</taxon>
        <taxon>Spinacia</taxon>
    </lineage>
</organism>
<evidence type="ECO:0000259" key="8">
    <source>
        <dbReference type="Pfam" id="PF12076"/>
    </source>
</evidence>